<dbReference type="PANTHER" id="PTHR11764:SF48">
    <property type="entry name" value="TERPENE CYCLASE_MUTASE FAMILY MEMBER"/>
    <property type="match status" value="1"/>
</dbReference>
<gene>
    <name evidence="4" type="ORF">GH714_001953</name>
</gene>
<evidence type="ECO:0000313" key="4">
    <source>
        <dbReference type="EMBL" id="KAF2290088.1"/>
    </source>
</evidence>
<evidence type="ECO:0000259" key="3">
    <source>
        <dbReference type="Pfam" id="PF13243"/>
    </source>
</evidence>
<keyword evidence="2" id="KW-0732">Signal</keyword>
<proteinExistence type="predicted"/>
<evidence type="ECO:0000256" key="2">
    <source>
        <dbReference type="SAM" id="SignalP"/>
    </source>
</evidence>
<evidence type="ECO:0000256" key="1">
    <source>
        <dbReference type="ARBA" id="ARBA00022737"/>
    </source>
</evidence>
<keyword evidence="1" id="KW-0677">Repeat</keyword>
<dbReference type="SUPFAM" id="SSF48239">
    <property type="entry name" value="Terpenoid cyclases/Protein prenyltransferases"/>
    <property type="match status" value="1"/>
</dbReference>
<feature type="domain" description="Squalene cyclase C-terminal" evidence="3">
    <location>
        <begin position="9"/>
        <end position="112"/>
    </location>
</feature>
<dbReference type="GO" id="GO:0042300">
    <property type="term" value="F:beta-amyrin synthase activity"/>
    <property type="evidence" value="ECO:0007669"/>
    <property type="project" value="TreeGrafter"/>
</dbReference>
<comment type="caution">
    <text evidence="4">The sequence shown here is derived from an EMBL/GenBank/DDBJ whole genome shotgun (WGS) entry which is preliminary data.</text>
</comment>
<dbReference type="PANTHER" id="PTHR11764">
    <property type="entry name" value="TERPENE CYCLASE/MUTASE FAMILY MEMBER"/>
    <property type="match status" value="1"/>
</dbReference>
<accession>A0A6A6KQ91</accession>
<organism evidence="4 5">
    <name type="scientific">Hevea brasiliensis</name>
    <name type="common">Para rubber tree</name>
    <name type="synonym">Siphonia brasiliensis</name>
    <dbReference type="NCBI Taxonomy" id="3981"/>
    <lineage>
        <taxon>Eukaryota</taxon>
        <taxon>Viridiplantae</taxon>
        <taxon>Streptophyta</taxon>
        <taxon>Embryophyta</taxon>
        <taxon>Tracheophyta</taxon>
        <taxon>Spermatophyta</taxon>
        <taxon>Magnoliopsida</taxon>
        <taxon>eudicotyledons</taxon>
        <taxon>Gunneridae</taxon>
        <taxon>Pentapetalae</taxon>
        <taxon>rosids</taxon>
        <taxon>fabids</taxon>
        <taxon>Malpighiales</taxon>
        <taxon>Euphorbiaceae</taxon>
        <taxon>Crotonoideae</taxon>
        <taxon>Micrandreae</taxon>
        <taxon>Hevea</taxon>
    </lineage>
</organism>
<dbReference type="Proteomes" id="UP000467840">
    <property type="component" value="Chromosome 2"/>
</dbReference>
<sequence length="138" mass="15377">MLPLWHMVWLGGLAAAGKTYNNCAAIRKGVDFLLKSQRDDGGWGESYLSCPKKVYTPLEGSRSNLVQTALAMMGLIHGGQAQRDPTPLHRAAKLLINSQTELGDYPQQEIMGVFMRNWYGNDYGDEVEGYANKVNVWI</sequence>
<dbReference type="InterPro" id="IPR018333">
    <property type="entry name" value="Squalene_cyclase"/>
</dbReference>
<dbReference type="GO" id="GO:0005811">
    <property type="term" value="C:lipid droplet"/>
    <property type="evidence" value="ECO:0007669"/>
    <property type="project" value="InterPro"/>
</dbReference>
<reference evidence="4 5" key="1">
    <citation type="journal article" date="2020" name="Mol. Plant">
        <title>The Chromosome-Based Rubber Tree Genome Provides New Insights into Spurge Genome Evolution and Rubber Biosynthesis.</title>
        <authorList>
            <person name="Liu J."/>
            <person name="Shi C."/>
            <person name="Shi C.C."/>
            <person name="Li W."/>
            <person name="Zhang Q.J."/>
            <person name="Zhang Y."/>
            <person name="Li K."/>
            <person name="Lu H.F."/>
            <person name="Shi C."/>
            <person name="Zhu S.T."/>
            <person name="Xiao Z.Y."/>
            <person name="Nan H."/>
            <person name="Yue Y."/>
            <person name="Zhu X.G."/>
            <person name="Wu Y."/>
            <person name="Hong X.N."/>
            <person name="Fan G.Y."/>
            <person name="Tong Y."/>
            <person name="Zhang D."/>
            <person name="Mao C.L."/>
            <person name="Liu Y.L."/>
            <person name="Hao S.J."/>
            <person name="Liu W.Q."/>
            <person name="Lv M.Q."/>
            <person name="Zhang H.B."/>
            <person name="Liu Y."/>
            <person name="Hu-Tang G.R."/>
            <person name="Wang J.P."/>
            <person name="Wang J.H."/>
            <person name="Sun Y.H."/>
            <person name="Ni S.B."/>
            <person name="Chen W.B."/>
            <person name="Zhang X.C."/>
            <person name="Jiao Y.N."/>
            <person name="Eichler E.E."/>
            <person name="Li G.H."/>
            <person name="Liu X."/>
            <person name="Gao L.Z."/>
        </authorList>
    </citation>
    <scope>NUCLEOTIDE SEQUENCE [LARGE SCALE GENOMIC DNA]</scope>
    <source>
        <strain evidence="5">cv. GT1</strain>
        <tissue evidence="4">Leaf</tissue>
    </source>
</reference>
<dbReference type="GO" id="GO:0016104">
    <property type="term" value="P:triterpenoid biosynthetic process"/>
    <property type="evidence" value="ECO:0007669"/>
    <property type="project" value="InterPro"/>
</dbReference>
<dbReference type="Gene3D" id="1.50.10.20">
    <property type="match status" value="1"/>
</dbReference>
<dbReference type="Pfam" id="PF13243">
    <property type="entry name" value="SQHop_cyclase_C"/>
    <property type="match status" value="1"/>
</dbReference>
<keyword evidence="5" id="KW-1185">Reference proteome</keyword>
<feature type="chain" id="PRO_5025391477" description="Squalene cyclase C-terminal domain-containing protein" evidence="2">
    <location>
        <begin position="17"/>
        <end position="138"/>
    </location>
</feature>
<feature type="signal peptide" evidence="2">
    <location>
        <begin position="1"/>
        <end position="16"/>
    </location>
</feature>
<evidence type="ECO:0000313" key="5">
    <source>
        <dbReference type="Proteomes" id="UP000467840"/>
    </source>
</evidence>
<protein>
    <recommendedName>
        <fullName evidence="3">Squalene cyclase C-terminal domain-containing protein</fullName>
    </recommendedName>
</protein>
<dbReference type="EMBL" id="JAAGAX010000015">
    <property type="protein sequence ID" value="KAF2290088.1"/>
    <property type="molecule type" value="Genomic_DNA"/>
</dbReference>
<name>A0A6A6KQ91_HEVBR</name>
<dbReference type="InterPro" id="IPR008930">
    <property type="entry name" value="Terpenoid_cyclase/PrenylTrfase"/>
</dbReference>
<dbReference type="InterPro" id="IPR032696">
    <property type="entry name" value="SQ_cyclase_C"/>
</dbReference>
<dbReference type="AlphaFoldDB" id="A0A6A6KQ91"/>